<feature type="compositionally biased region" description="Low complexity" evidence="2">
    <location>
        <begin position="284"/>
        <end position="362"/>
    </location>
</feature>
<evidence type="ECO:0000259" key="4">
    <source>
        <dbReference type="SMART" id="SM00047"/>
    </source>
</evidence>
<dbReference type="AlphaFoldDB" id="A0AA37U2L7"/>
<evidence type="ECO:0000256" key="3">
    <source>
        <dbReference type="SAM" id="SignalP"/>
    </source>
</evidence>
<evidence type="ECO:0000313" key="5">
    <source>
        <dbReference type="EMBL" id="GLV14351.1"/>
    </source>
</evidence>
<dbReference type="SMART" id="SM00047">
    <property type="entry name" value="LYZ2"/>
    <property type="match status" value="1"/>
</dbReference>
<dbReference type="Gene3D" id="1.10.530.10">
    <property type="match status" value="1"/>
</dbReference>
<reference evidence="5" key="1">
    <citation type="submission" date="2023-02" db="EMBL/GenBank/DDBJ databases">
        <title>Proposal of a novel subspecies: Alicyclobacillus hesperidum subspecies aegle.</title>
        <authorList>
            <person name="Goto K."/>
            <person name="Fujii T."/>
            <person name="Yasui K."/>
            <person name="Mochida K."/>
            <person name="Kato-Tanaka Y."/>
            <person name="Morohoshi S."/>
            <person name="An S.Y."/>
            <person name="Kasai H."/>
            <person name="Yokota A."/>
        </authorList>
    </citation>
    <scope>NUCLEOTIDE SEQUENCE</scope>
    <source>
        <strain evidence="5">DSM 12766</strain>
    </source>
</reference>
<dbReference type="Pfam" id="PF01832">
    <property type="entry name" value="Glucosaminidase"/>
    <property type="match status" value="1"/>
</dbReference>
<dbReference type="InterPro" id="IPR002477">
    <property type="entry name" value="Peptidoglycan-bd-like"/>
</dbReference>
<dbReference type="RefSeq" id="WP_284227375.1">
    <property type="nucleotide sequence ID" value="NZ_BSRA01000011.1"/>
</dbReference>
<protein>
    <recommendedName>
        <fullName evidence="4">Mannosyl-glycoprotein endo-beta-N-acetylglucosamidase-like domain-containing protein</fullName>
    </recommendedName>
</protein>
<feature type="region of interest" description="Disordered" evidence="2">
    <location>
        <begin position="278"/>
        <end position="362"/>
    </location>
</feature>
<dbReference type="Proteomes" id="UP001157137">
    <property type="component" value="Unassembled WGS sequence"/>
</dbReference>
<keyword evidence="3" id="KW-0732">Signal</keyword>
<dbReference type="InterPro" id="IPR036366">
    <property type="entry name" value="PGBDSf"/>
</dbReference>
<sequence>MKSSRLLAVLALPAWVALSQSPTAWAQTATSNAALNTPSASSSGTFGLGSSWQSYPMLQYGTQGPSVAVLQNDLNALGFTVGQATGTFDATTEAQVKAFQQANQLQVDGIVGPLTWGAIAKAVAAYEVSSVVASASSHVVNNVQVKRIVFNGSTVSSPIGFTYDGTTYMPIWYVMQALKQAGYANVWANGVWNITPPSTSAASVDYSSIKYGKGSTSIAINGTVVANVIAVVYPDPASGKMTTFMPIWYVMNALKRVGVGSTWQGTQWTMKPAPVVVTTSDPAGNSTGNMTGNSTGNMTGNSTGNTTGNSTGNMTGNSTGNTTGNSTGNMTGNSTGNMTGNSTGNTTGNSTGNSSGSGTSGSTGANLSFTNVDLRFPAPANINTSSINSYLLANDSPLNGLGASFMDAQNTYGVDANYLVSHAILESYWGQSQIALAKNNLFGYGAYDSNPGNDAGMFPSDDYAIRFEAWEVRNNYLNPGGSEYVSPTLTGMNVNYATDKQWAAGIGSLMTQFASSVGSSVSAYKQYSPQNVAPTPKSSTEPVFYMNGATGVIQSDSYYQNGGVPYFPSMAAGMNQQFFGPLQNGSAGQPVAEVQKYLNQTIGAGLQIDGQYGPLTEAAVKKFESQVMHMTNPDGIWSYAMWTTYIQPNQSNANLIPSGTQVQIDQIEQGMAGPYVMPWYHIVNYGWVDSQYVKFTNVYRVEVTNPAGTATSIPVYQVGNLSKVLVTLHSGDFVVASSAQPSGGVYTIQIAAQTPAVSNGLAPDTLLTGVIPANGTVTLVPQS</sequence>
<dbReference type="Pfam" id="PF01471">
    <property type="entry name" value="PG_binding_1"/>
    <property type="match status" value="2"/>
</dbReference>
<dbReference type="PANTHER" id="PTHR33308">
    <property type="entry name" value="PEPTIDOGLYCAN HYDROLASE FLGJ"/>
    <property type="match status" value="1"/>
</dbReference>
<feature type="signal peptide" evidence="3">
    <location>
        <begin position="1"/>
        <end position="26"/>
    </location>
</feature>
<dbReference type="EMBL" id="BSRA01000011">
    <property type="protein sequence ID" value="GLV14351.1"/>
    <property type="molecule type" value="Genomic_DNA"/>
</dbReference>
<accession>A0AA37U2L7</accession>
<dbReference type="InterPro" id="IPR036365">
    <property type="entry name" value="PGBD-like_sf"/>
</dbReference>
<gene>
    <name evidence="5" type="ORF">Heshes_20350</name>
</gene>
<dbReference type="GO" id="GO:0004040">
    <property type="term" value="F:amidase activity"/>
    <property type="evidence" value="ECO:0007669"/>
    <property type="project" value="InterPro"/>
</dbReference>
<feature type="chain" id="PRO_5041368835" description="Mannosyl-glycoprotein endo-beta-N-acetylglucosamidase-like domain-containing protein" evidence="3">
    <location>
        <begin position="27"/>
        <end position="783"/>
    </location>
</feature>
<proteinExistence type="predicted"/>
<dbReference type="Gene3D" id="1.10.101.10">
    <property type="entry name" value="PGBD-like superfamily/PGBD"/>
    <property type="match status" value="2"/>
</dbReference>
<name>A0AA37U2L7_9BACL</name>
<dbReference type="PANTHER" id="PTHR33308:SF9">
    <property type="entry name" value="PEPTIDOGLYCAN HYDROLASE FLGJ"/>
    <property type="match status" value="1"/>
</dbReference>
<evidence type="ECO:0000256" key="1">
    <source>
        <dbReference type="ARBA" id="ARBA00022801"/>
    </source>
</evidence>
<feature type="domain" description="Mannosyl-glycoprotein endo-beta-N-acetylglucosamidase-like" evidence="4">
    <location>
        <begin position="390"/>
        <end position="525"/>
    </location>
</feature>
<evidence type="ECO:0000256" key="2">
    <source>
        <dbReference type="SAM" id="MobiDB-lite"/>
    </source>
</evidence>
<dbReference type="SUPFAM" id="SSF47090">
    <property type="entry name" value="PGBD-like"/>
    <property type="match status" value="2"/>
</dbReference>
<keyword evidence="1" id="KW-0378">Hydrolase</keyword>
<organism evidence="5 6">
    <name type="scientific">Alicyclobacillus hesperidum</name>
    <dbReference type="NCBI Taxonomy" id="89784"/>
    <lineage>
        <taxon>Bacteria</taxon>
        <taxon>Bacillati</taxon>
        <taxon>Bacillota</taxon>
        <taxon>Bacilli</taxon>
        <taxon>Bacillales</taxon>
        <taxon>Alicyclobacillaceae</taxon>
        <taxon>Alicyclobacillus</taxon>
    </lineage>
</organism>
<dbReference type="InterPro" id="IPR002901">
    <property type="entry name" value="MGlyc_endo_b_GlcNAc-like_dom"/>
</dbReference>
<dbReference type="InterPro" id="IPR051056">
    <property type="entry name" value="Glycosyl_Hydrolase_73"/>
</dbReference>
<evidence type="ECO:0000313" key="6">
    <source>
        <dbReference type="Proteomes" id="UP001157137"/>
    </source>
</evidence>
<comment type="caution">
    <text evidence="5">The sequence shown here is derived from an EMBL/GenBank/DDBJ whole genome shotgun (WGS) entry which is preliminary data.</text>
</comment>